<proteinExistence type="predicted"/>
<dbReference type="CDD" id="cd00093">
    <property type="entry name" value="HTH_XRE"/>
    <property type="match status" value="1"/>
</dbReference>
<dbReference type="EMBL" id="BAABHJ010000008">
    <property type="protein sequence ID" value="GAA4609421.1"/>
    <property type="molecule type" value="Genomic_DNA"/>
</dbReference>
<dbReference type="InterPro" id="IPR010982">
    <property type="entry name" value="Lambda_DNA-bd_dom_sf"/>
</dbReference>
<name>A0ABP8TKW2_9ACTN</name>
<keyword evidence="3" id="KW-1185">Reference proteome</keyword>
<organism evidence="2 3">
    <name type="scientific">Actinoallomurus liliacearum</name>
    <dbReference type="NCBI Taxonomy" id="1080073"/>
    <lineage>
        <taxon>Bacteria</taxon>
        <taxon>Bacillati</taxon>
        <taxon>Actinomycetota</taxon>
        <taxon>Actinomycetes</taxon>
        <taxon>Streptosporangiales</taxon>
        <taxon>Thermomonosporaceae</taxon>
        <taxon>Actinoallomurus</taxon>
    </lineage>
</organism>
<dbReference type="Pfam" id="PF19054">
    <property type="entry name" value="DUF5753"/>
    <property type="match status" value="1"/>
</dbReference>
<dbReference type="Proteomes" id="UP001500212">
    <property type="component" value="Unassembled WGS sequence"/>
</dbReference>
<feature type="domain" description="DUF5753" evidence="1">
    <location>
        <begin position="92"/>
        <end position="261"/>
    </location>
</feature>
<dbReference type="RefSeq" id="WP_345355493.1">
    <property type="nucleotide sequence ID" value="NZ_BAABHJ010000008.1"/>
</dbReference>
<dbReference type="InterPro" id="IPR001387">
    <property type="entry name" value="Cro/C1-type_HTH"/>
</dbReference>
<evidence type="ECO:0000259" key="1">
    <source>
        <dbReference type="Pfam" id="PF19054"/>
    </source>
</evidence>
<reference evidence="3" key="1">
    <citation type="journal article" date="2019" name="Int. J. Syst. Evol. Microbiol.">
        <title>The Global Catalogue of Microorganisms (GCM) 10K type strain sequencing project: providing services to taxonomists for standard genome sequencing and annotation.</title>
        <authorList>
            <consortium name="The Broad Institute Genomics Platform"/>
            <consortium name="The Broad Institute Genome Sequencing Center for Infectious Disease"/>
            <person name="Wu L."/>
            <person name="Ma J."/>
        </authorList>
    </citation>
    <scope>NUCLEOTIDE SEQUENCE [LARGE SCALE GENOMIC DNA]</scope>
    <source>
        <strain evidence="3">JCM 17938</strain>
    </source>
</reference>
<gene>
    <name evidence="2" type="ORF">GCM10023195_37970</name>
</gene>
<dbReference type="SUPFAM" id="SSF47413">
    <property type="entry name" value="lambda repressor-like DNA-binding domains"/>
    <property type="match status" value="1"/>
</dbReference>
<evidence type="ECO:0000313" key="3">
    <source>
        <dbReference type="Proteomes" id="UP001500212"/>
    </source>
</evidence>
<comment type="caution">
    <text evidence="2">The sequence shown here is derived from an EMBL/GenBank/DDBJ whole genome shotgun (WGS) entry which is preliminary data.</text>
</comment>
<protein>
    <recommendedName>
        <fullName evidence="1">DUF5753 domain-containing protein</fullName>
    </recommendedName>
</protein>
<evidence type="ECO:0000313" key="2">
    <source>
        <dbReference type="EMBL" id="GAA4609421.1"/>
    </source>
</evidence>
<dbReference type="InterPro" id="IPR043917">
    <property type="entry name" value="DUF5753"/>
</dbReference>
<accession>A0ABP8TKW2</accession>
<sequence length="269" mass="30269">MRYRAGFDPDKNLWDLIAFDLRRQRQERDISLNVVGDIIGRDRSLVAYVENGTTKLQEKHAVKIDDAWRTGGLYSRLVRFAKLGHDVTWSATHLELEANADELRIWELSWMPGLLQTEDYARAMFEAAGIEGAEEGVKARLERQQCLHRTPSPRVWVIIDERVVTQPVGSAEIMREQLVQVIELARLPHISVRVVPQSVGAHVGRDGSFKIMTVAGTDTVYTLAPGGGRLIQDATETNSFRVWFDLVGDVALPKDASFDLLVEAMGRFS</sequence>